<reference evidence="2 3" key="1">
    <citation type="submission" date="2019-03" db="EMBL/GenBank/DDBJ databases">
        <title>Sequencing 25 genomes of Wallemia mellicola.</title>
        <authorList>
            <person name="Gostincar C."/>
        </authorList>
    </citation>
    <scope>NUCLEOTIDE SEQUENCE [LARGE SCALE GENOMIC DNA]</scope>
    <source>
        <strain evidence="2 3">EXF-1277</strain>
    </source>
</reference>
<dbReference type="PIRSF" id="PIRSF022976">
    <property type="entry name" value="NADH_Oxi_21kDa"/>
    <property type="match status" value="1"/>
</dbReference>
<feature type="compositionally biased region" description="Pro residues" evidence="1">
    <location>
        <begin position="147"/>
        <end position="156"/>
    </location>
</feature>
<gene>
    <name evidence="2" type="ORF">E3Q03_02188</name>
</gene>
<dbReference type="PANTHER" id="PTHR37325">
    <property type="entry name" value="OXIDOREDUCTASE 21 KDA SUBUNIT, PUTATIVE (AFU_ORTHOLOGUE AFUA_4G05910)-RELATED"/>
    <property type="match status" value="1"/>
</dbReference>
<evidence type="ECO:0000256" key="1">
    <source>
        <dbReference type="SAM" id="MobiDB-lite"/>
    </source>
</evidence>
<dbReference type="PANTHER" id="PTHR37325:SF1">
    <property type="entry name" value="OXIDOREDUCTASE 21 KDA SUBUNIT, PUTATIVE (AFU_ORTHOLOGUE AFUA_4G05910)-RELATED"/>
    <property type="match status" value="1"/>
</dbReference>
<accession>A0AB74KDB7</accession>
<evidence type="ECO:0000313" key="3">
    <source>
        <dbReference type="Proteomes" id="UP000305362"/>
    </source>
</evidence>
<dbReference type="CDD" id="cd22849">
    <property type="entry name" value="NuzM"/>
    <property type="match status" value="1"/>
</dbReference>
<dbReference type="InterPro" id="IPR016813">
    <property type="entry name" value="NADH_Ub_cplx-1_21kDa"/>
</dbReference>
<dbReference type="EMBL" id="SPRV01000020">
    <property type="protein sequence ID" value="TIC66577.1"/>
    <property type="molecule type" value="Genomic_DNA"/>
</dbReference>
<sequence>MRSTLRLAEKVADHAKYHQEPKGIWMKAKQWLAVNPEISSGLINHHQFRKIPPGSRPEKYVQPISKSSDIAENPYFKRDVRRAFPKTSHVSQNELAQLLISNPDFKALPNPAEAQTKVLAQVKDSPETLDLAQVLDVLPAAQSPYTGLPPTPPFRPNPMRETVGAPSKEGAYYPMRLFK</sequence>
<name>A0AB74KDB7_9BASI</name>
<proteinExistence type="predicted"/>
<dbReference type="AlphaFoldDB" id="A0AB74KDB7"/>
<evidence type="ECO:0000313" key="2">
    <source>
        <dbReference type="EMBL" id="TIC66577.1"/>
    </source>
</evidence>
<protein>
    <submittedName>
        <fullName evidence="2">21 kDa subunit of NADH dehydrogenase</fullName>
    </submittedName>
</protein>
<feature type="region of interest" description="Disordered" evidence="1">
    <location>
        <begin position="143"/>
        <end position="166"/>
    </location>
</feature>
<organism evidence="2 3">
    <name type="scientific">Wallemia mellicola</name>
    <dbReference type="NCBI Taxonomy" id="1708541"/>
    <lineage>
        <taxon>Eukaryota</taxon>
        <taxon>Fungi</taxon>
        <taxon>Dikarya</taxon>
        <taxon>Basidiomycota</taxon>
        <taxon>Wallemiomycotina</taxon>
        <taxon>Wallemiomycetes</taxon>
        <taxon>Wallemiales</taxon>
        <taxon>Wallemiaceae</taxon>
        <taxon>Wallemia</taxon>
    </lineage>
</organism>
<dbReference type="Proteomes" id="UP000305362">
    <property type="component" value="Unassembled WGS sequence"/>
</dbReference>
<comment type="caution">
    <text evidence="2">The sequence shown here is derived from an EMBL/GenBank/DDBJ whole genome shotgun (WGS) entry which is preliminary data.</text>
</comment>